<dbReference type="InParanoid" id="A0A1E7FBH5"/>
<organism evidence="1 2">
    <name type="scientific">Fragilariopsis cylindrus CCMP1102</name>
    <dbReference type="NCBI Taxonomy" id="635003"/>
    <lineage>
        <taxon>Eukaryota</taxon>
        <taxon>Sar</taxon>
        <taxon>Stramenopiles</taxon>
        <taxon>Ochrophyta</taxon>
        <taxon>Bacillariophyta</taxon>
        <taxon>Bacillariophyceae</taxon>
        <taxon>Bacillariophycidae</taxon>
        <taxon>Bacillariales</taxon>
        <taxon>Bacillariaceae</taxon>
        <taxon>Fragilariopsis</taxon>
    </lineage>
</organism>
<evidence type="ECO:0000313" key="2">
    <source>
        <dbReference type="Proteomes" id="UP000095751"/>
    </source>
</evidence>
<gene>
    <name evidence="1" type="ORF">FRACYDRAFT_269402</name>
</gene>
<dbReference type="EMBL" id="KV784359">
    <property type="protein sequence ID" value="OEU15522.1"/>
    <property type="molecule type" value="Genomic_DNA"/>
</dbReference>
<sequence>MIRAFSRTRVLKGPGRSDVDLAMTKWWGKKRPAEGQITKSISAHEQFVVGPWLKTFPAKIIRRAPVYIVYPGGALLLTYGSIQYAGALTAADDYSHRP</sequence>
<protein>
    <submittedName>
        <fullName evidence="1">Uncharacterized protein</fullName>
    </submittedName>
</protein>
<dbReference type="KEGG" id="fcy:FRACYDRAFT_269402"/>
<name>A0A1E7FBH5_9STRA</name>
<proteinExistence type="predicted"/>
<accession>A0A1E7FBH5</accession>
<dbReference type="OrthoDB" id="36955at2759"/>
<dbReference type="Proteomes" id="UP000095751">
    <property type="component" value="Unassembled WGS sequence"/>
</dbReference>
<evidence type="ECO:0000313" key="1">
    <source>
        <dbReference type="EMBL" id="OEU15522.1"/>
    </source>
</evidence>
<keyword evidence="2" id="KW-1185">Reference proteome</keyword>
<reference evidence="1 2" key="1">
    <citation type="submission" date="2016-09" db="EMBL/GenBank/DDBJ databases">
        <title>Extensive genetic diversity and differential bi-allelic expression allows diatom success in the polar Southern Ocean.</title>
        <authorList>
            <consortium name="DOE Joint Genome Institute"/>
            <person name="Mock T."/>
            <person name="Otillar R.P."/>
            <person name="Strauss J."/>
            <person name="Dupont C."/>
            <person name="Frickenhaus S."/>
            <person name="Maumus F."/>
            <person name="Mcmullan M."/>
            <person name="Sanges R."/>
            <person name="Schmutz J."/>
            <person name="Toseland A."/>
            <person name="Valas R."/>
            <person name="Veluchamy A."/>
            <person name="Ward B.J."/>
            <person name="Allen A."/>
            <person name="Barry K."/>
            <person name="Falciatore A."/>
            <person name="Ferrante M."/>
            <person name="Fortunato A.E."/>
            <person name="Gloeckner G."/>
            <person name="Gruber A."/>
            <person name="Hipkin R."/>
            <person name="Janech M."/>
            <person name="Kroth P."/>
            <person name="Leese F."/>
            <person name="Lindquist E."/>
            <person name="Lyon B.R."/>
            <person name="Martin J."/>
            <person name="Mayer C."/>
            <person name="Parker M."/>
            <person name="Quesneville H."/>
            <person name="Raymond J."/>
            <person name="Uhlig C."/>
            <person name="Valentin K.U."/>
            <person name="Worden A.Z."/>
            <person name="Armbrust E.V."/>
            <person name="Bowler C."/>
            <person name="Green B."/>
            <person name="Moulton V."/>
            <person name="Van Oosterhout C."/>
            <person name="Grigoriev I."/>
        </authorList>
    </citation>
    <scope>NUCLEOTIDE SEQUENCE [LARGE SCALE GENOMIC DNA]</scope>
    <source>
        <strain evidence="1 2">CCMP1102</strain>
    </source>
</reference>
<dbReference type="AlphaFoldDB" id="A0A1E7FBH5"/>